<evidence type="ECO:0000313" key="2">
    <source>
        <dbReference type="Proteomes" id="UP000198859"/>
    </source>
</evidence>
<dbReference type="RefSeq" id="WP_091730423.1">
    <property type="nucleotide sequence ID" value="NZ_LT629757.1"/>
</dbReference>
<organism evidence="1 2">
    <name type="scientific">Nocardioides scoriae</name>
    <dbReference type="NCBI Taxonomy" id="642780"/>
    <lineage>
        <taxon>Bacteria</taxon>
        <taxon>Bacillati</taxon>
        <taxon>Actinomycetota</taxon>
        <taxon>Actinomycetes</taxon>
        <taxon>Propionibacteriales</taxon>
        <taxon>Nocardioidaceae</taxon>
        <taxon>Nocardioides</taxon>
    </lineage>
</organism>
<accession>A0A1H1UVH8</accession>
<protein>
    <submittedName>
        <fullName evidence="1">Uncharacterized protein</fullName>
    </submittedName>
</protein>
<proteinExistence type="predicted"/>
<keyword evidence="2" id="KW-1185">Reference proteome</keyword>
<name>A0A1H1UVH8_9ACTN</name>
<dbReference type="AlphaFoldDB" id="A0A1H1UVH8"/>
<dbReference type="EMBL" id="LT629757">
    <property type="protein sequence ID" value="SDS76271.1"/>
    <property type="molecule type" value="Genomic_DNA"/>
</dbReference>
<gene>
    <name evidence="1" type="ORF">SAMN04488570_2631</name>
</gene>
<dbReference type="Proteomes" id="UP000198859">
    <property type="component" value="Chromosome I"/>
</dbReference>
<reference evidence="2" key="1">
    <citation type="submission" date="2016-10" db="EMBL/GenBank/DDBJ databases">
        <authorList>
            <person name="Varghese N."/>
            <person name="Submissions S."/>
        </authorList>
    </citation>
    <scope>NUCLEOTIDE SEQUENCE [LARGE SCALE GENOMIC DNA]</scope>
    <source>
        <strain evidence="2">DSM 22127</strain>
    </source>
</reference>
<evidence type="ECO:0000313" key="1">
    <source>
        <dbReference type="EMBL" id="SDS76271.1"/>
    </source>
</evidence>
<sequence length="77" mass="8550">MSSVVHLPHGSACFADDRGEGRLLRATWHHREDLVVLSLWRGEECTATFRLPHDQVAALVATLQAGLDPAYDVQQRA</sequence>
<dbReference type="STRING" id="642780.SAMN04488570_2631"/>
<dbReference type="OrthoDB" id="5193143at2"/>